<dbReference type="PANTHER" id="PTHR48061:SF12">
    <property type="entry name" value="DISEASE RESISTANCE LIKE PROTEIN"/>
    <property type="match status" value="1"/>
</dbReference>
<dbReference type="InterPro" id="IPR001611">
    <property type="entry name" value="Leu-rich_rpt"/>
</dbReference>
<evidence type="ECO:0000256" key="1">
    <source>
        <dbReference type="ARBA" id="ARBA00004479"/>
    </source>
</evidence>
<dbReference type="Proteomes" id="UP001054821">
    <property type="component" value="Chromosome 4"/>
</dbReference>
<keyword evidence="6" id="KW-0675">Receptor</keyword>
<evidence type="ECO:0000313" key="8">
    <source>
        <dbReference type="EMBL" id="KAI5333063.1"/>
    </source>
</evidence>
<evidence type="ECO:0000256" key="6">
    <source>
        <dbReference type="ARBA" id="ARBA00023170"/>
    </source>
</evidence>
<dbReference type="Pfam" id="PF00560">
    <property type="entry name" value="LRR_1"/>
    <property type="match status" value="1"/>
</dbReference>
<name>A0AAD4VXI8_PRUDU</name>
<dbReference type="PANTHER" id="PTHR48061">
    <property type="entry name" value="LEUCINE-RICH REPEAT RECEPTOR PROTEIN KINASE EMS1-LIKE-RELATED"/>
    <property type="match status" value="1"/>
</dbReference>
<keyword evidence="9" id="KW-1185">Reference proteome</keyword>
<evidence type="ECO:0000256" key="5">
    <source>
        <dbReference type="ARBA" id="ARBA00023136"/>
    </source>
</evidence>
<dbReference type="EMBL" id="JAJFAZ020000004">
    <property type="protein sequence ID" value="KAI5333063.1"/>
    <property type="molecule type" value="Genomic_DNA"/>
</dbReference>
<evidence type="ECO:0000313" key="9">
    <source>
        <dbReference type="Proteomes" id="UP001054821"/>
    </source>
</evidence>
<comment type="subcellular location">
    <subcellularLocation>
        <location evidence="1">Membrane</location>
        <topology evidence="1">Single-pass type I membrane protein</topology>
    </subcellularLocation>
</comment>
<dbReference type="InterPro" id="IPR032675">
    <property type="entry name" value="LRR_dom_sf"/>
</dbReference>
<keyword evidence="7" id="KW-0325">Glycoprotein</keyword>
<sequence length="109" mass="12720">MFEKQQNLYQLQLSWNNFEFVTESNMMNATVRQFTILGLSSCNLKEFPYFLRNQTKLERLGMARNQIHGEVPNWMWNISKETLVLLDISGNSFSGELPAVIPWVNLNGF</sequence>
<dbReference type="InterPro" id="IPR046956">
    <property type="entry name" value="RLP23-like"/>
</dbReference>
<organism evidence="8 9">
    <name type="scientific">Prunus dulcis</name>
    <name type="common">Almond</name>
    <name type="synonym">Amygdalus dulcis</name>
    <dbReference type="NCBI Taxonomy" id="3755"/>
    <lineage>
        <taxon>Eukaryota</taxon>
        <taxon>Viridiplantae</taxon>
        <taxon>Streptophyta</taxon>
        <taxon>Embryophyta</taxon>
        <taxon>Tracheophyta</taxon>
        <taxon>Spermatophyta</taxon>
        <taxon>Magnoliopsida</taxon>
        <taxon>eudicotyledons</taxon>
        <taxon>Gunneridae</taxon>
        <taxon>Pentapetalae</taxon>
        <taxon>rosids</taxon>
        <taxon>fabids</taxon>
        <taxon>Rosales</taxon>
        <taxon>Rosaceae</taxon>
        <taxon>Amygdaloideae</taxon>
        <taxon>Amygdaleae</taxon>
        <taxon>Prunus</taxon>
    </lineage>
</organism>
<keyword evidence="4" id="KW-1133">Transmembrane helix</keyword>
<proteinExistence type="predicted"/>
<keyword evidence="3" id="KW-0732">Signal</keyword>
<evidence type="ECO:0000256" key="4">
    <source>
        <dbReference type="ARBA" id="ARBA00022989"/>
    </source>
</evidence>
<keyword evidence="2" id="KW-0812">Transmembrane</keyword>
<dbReference type="Gene3D" id="3.80.10.10">
    <property type="entry name" value="Ribonuclease Inhibitor"/>
    <property type="match status" value="1"/>
</dbReference>
<evidence type="ECO:0000256" key="3">
    <source>
        <dbReference type="ARBA" id="ARBA00022729"/>
    </source>
</evidence>
<protein>
    <submittedName>
        <fullName evidence="8">Uncharacterized protein</fullName>
    </submittedName>
</protein>
<reference evidence="8 9" key="1">
    <citation type="journal article" date="2022" name="G3 (Bethesda)">
        <title>Whole-genome sequence and methylome profiling of the almond [Prunus dulcis (Mill.) D.A. Webb] cultivar 'Nonpareil'.</title>
        <authorList>
            <person name="D'Amico-Willman K.M."/>
            <person name="Ouma W.Z."/>
            <person name="Meulia T."/>
            <person name="Sideli G.M."/>
            <person name="Gradziel T.M."/>
            <person name="Fresnedo-Ramirez J."/>
        </authorList>
    </citation>
    <scope>NUCLEOTIDE SEQUENCE [LARGE SCALE GENOMIC DNA]</scope>
    <source>
        <strain evidence="8">Clone GOH B32 T37-40</strain>
    </source>
</reference>
<keyword evidence="5" id="KW-0472">Membrane</keyword>
<dbReference type="AlphaFoldDB" id="A0AAD4VXI8"/>
<dbReference type="GO" id="GO:0016020">
    <property type="term" value="C:membrane"/>
    <property type="evidence" value="ECO:0007669"/>
    <property type="project" value="UniProtKB-SubCell"/>
</dbReference>
<evidence type="ECO:0000256" key="2">
    <source>
        <dbReference type="ARBA" id="ARBA00022692"/>
    </source>
</evidence>
<accession>A0AAD4VXI8</accession>
<dbReference type="SUPFAM" id="SSF52058">
    <property type="entry name" value="L domain-like"/>
    <property type="match status" value="1"/>
</dbReference>
<gene>
    <name evidence="8" type="ORF">L3X38_023193</name>
</gene>
<comment type="caution">
    <text evidence="8">The sequence shown here is derived from an EMBL/GenBank/DDBJ whole genome shotgun (WGS) entry which is preliminary data.</text>
</comment>
<evidence type="ECO:0000256" key="7">
    <source>
        <dbReference type="ARBA" id="ARBA00023180"/>
    </source>
</evidence>